<comment type="caution">
    <text evidence="3">The sequence shown here is derived from an EMBL/GenBank/DDBJ whole genome shotgun (WGS) entry which is preliminary data.</text>
</comment>
<protein>
    <submittedName>
        <fullName evidence="3">Uncharacterized protein</fullName>
    </submittedName>
</protein>
<accession>A0A8J2NM88</accession>
<evidence type="ECO:0000313" key="4">
    <source>
        <dbReference type="Proteomes" id="UP000708208"/>
    </source>
</evidence>
<dbReference type="AlphaFoldDB" id="A0A8J2NM88"/>
<feature type="compositionally biased region" description="Basic and acidic residues" evidence="2">
    <location>
        <begin position="524"/>
        <end position="534"/>
    </location>
</feature>
<dbReference type="OrthoDB" id="8197715at2759"/>
<keyword evidence="4" id="KW-1185">Reference proteome</keyword>
<dbReference type="Proteomes" id="UP000708208">
    <property type="component" value="Unassembled WGS sequence"/>
</dbReference>
<sequence>MVLNTNYSDDEFEDDNTEEEGMTSDTSDTNRERNTPGSLYDAGNAEKLLTDTESMAATVNSYDKDHGEITEEEADSGGKKKKRYDKMPCSNACEIVPPGYGKDVPAKKRLPLATRSNIDKIRESIPYPCEAVPKTHLPTWPDLPLYSKIPSVPAPPGAIMFSRGCLAKPLIRSNKTFILSDPWHKQRIPTNEYNALHDEHADNYLQKPKIRKLLLQQGLIDNNADVICSQKEFNRFRQYLATLHTDQLSAMIAEGDQRWLNERHQLLQLYKYQSMSEGRDHERWLKVQNAARKNQLKYMTMMQKLEQKKANDALRECKFKQEKQRQCLQRRLVGVERDRMVAEKRRRKLASDLKRRKQLICNISMRDAAAEDRIQAEKCILKRAYNQFLLEWLDAKYQYQVGEKSKRKELERAVENSLKSKAAKRQERVERYRELLPELIEERKAKEERVWVIVKRLFNKWLRKVRERKARKPDALHQSLWEGSVVMEDTLKYLRKESGYEKFDDFILNILRLKEEIKIKLAEEEAEEERERQRLSQLGEEEEEDGEEEGEDHPSKKKKSRSSKANSEGAPAPETSETQGSAAPEESLPQESAPAESVEPQAGSGTVATEGEEADE</sequence>
<gene>
    <name evidence="3" type="ORF">AFUS01_LOCUS4519</name>
</gene>
<feature type="compositionally biased region" description="Acidic residues" evidence="2">
    <location>
        <begin position="8"/>
        <end position="22"/>
    </location>
</feature>
<dbReference type="PANTHER" id="PTHR47315">
    <property type="entry name" value="FIBROUS SHEATH INTERACTING PROTEIN 2"/>
    <property type="match status" value="1"/>
</dbReference>
<dbReference type="EMBL" id="CAJVCH010028246">
    <property type="protein sequence ID" value="CAG7703888.1"/>
    <property type="molecule type" value="Genomic_DNA"/>
</dbReference>
<feature type="region of interest" description="Disordered" evidence="2">
    <location>
        <begin position="524"/>
        <end position="616"/>
    </location>
</feature>
<name>A0A8J2NM88_9HEXA</name>
<organism evidence="3 4">
    <name type="scientific">Allacma fusca</name>
    <dbReference type="NCBI Taxonomy" id="39272"/>
    <lineage>
        <taxon>Eukaryota</taxon>
        <taxon>Metazoa</taxon>
        <taxon>Ecdysozoa</taxon>
        <taxon>Arthropoda</taxon>
        <taxon>Hexapoda</taxon>
        <taxon>Collembola</taxon>
        <taxon>Symphypleona</taxon>
        <taxon>Sminthuridae</taxon>
        <taxon>Allacma</taxon>
    </lineage>
</organism>
<proteinExistence type="predicted"/>
<feature type="region of interest" description="Disordered" evidence="2">
    <location>
        <begin position="60"/>
        <end position="83"/>
    </location>
</feature>
<evidence type="ECO:0000313" key="3">
    <source>
        <dbReference type="EMBL" id="CAG7703888.1"/>
    </source>
</evidence>
<dbReference type="InterPro" id="IPR038891">
    <property type="entry name" value="FSIP2"/>
</dbReference>
<feature type="coiled-coil region" evidence="1">
    <location>
        <begin position="407"/>
        <end position="449"/>
    </location>
</feature>
<dbReference type="PANTHER" id="PTHR47315:SF3">
    <property type="entry name" value="FIBROUS SHEATH-INTERACTING PROTEIN 2-LIKE"/>
    <property type="match status" value="1"/>
</dbReference>
<feature type="compositionally biased region" description="Acidic residues" evidence="2">
    <location>
        <begin position="539"/>
        <end position="551"/>
    </location>
</feature>
<reference evidence="3" key="1">
    <citation type="submission" date="2021-06" db="EMBL/GenBank/DDBJ databases">
        <authorList>
            <person name="Hodson N. C."/>
            <person name="Mongue J. A."/>
            <person name="Jaron S. K."/>
        </authorList>
    </citation>
    <scope>NUCLEOTIDE SEQUENCE</scope>
</reference>
<evidence type="ECO:0000256" key="2">
    <source>
        <dbReference type="SAM" id="MobiDB-lite"/>
    </source>
</evidence>
<feature type="region of interest" description="Disordered" evidence="2">
    <location>
        <begin position="1"/>
        <end position="45"/>
    </location>
</feature>
<keyword evidence="1" id="KW-0175">Coiled coil</keyword>
<evidence type="ECO:0000256" key="1">
    <source>
        <dbReference type="SAM" id="Coils"/>
    </source>
</evidence>